<evidence type="ECO:0000256" key="2">
    <source>
        <dbReference type="ARBA" id="ARBA00005300"/>
    </source>
</evidence>
<feature type="compositionally biased region" description="Polar residues" evidence="8">
    <location>
        <begin position="1"/>
        <end position="14"/>
    </location>
</feature>
<gene>
    <name evidence="10" type="ORF">DASB73_012510</name>
</gene>
<keyword evidence="11" id="KW-1185">Reference proteome</keyword>
<evidence type="ECO:0000256" key="1">
    <source>
        <dbReference type="ARBA" id="ARBA00000077"/>
    </source>
</evidence>
<feature type="domain" description="RNase H type-1" evidence="9">
    <location>
        <begin position="172"/>
        <end position="328"/>
    </location>
</feature>
<dbReference type="GO" id="GO:0003676">
    <property type="term" value="F:nucleic acid binding"/>
    <property type="evidence" value="ECO:0007669"/>
    <property type="project" value="InterPro"/>
</dbReference>
<evidence type="ECO:0000313" key="10">
    <source>
        <dbReference type="EMBL" id="GMM50293.1"/>
    </source>
</evidence>
<keyword evidence="6" id="KW-0255">Endonuclease</keyword>
<comment type="caution">
    <text evidence="10">The sequence shown here is derived from an EMBL/GenBank/DDBJ whole genome shotgun (WGS) entry which is preliminary data.</text>
</comment>
<dbReference type="Proteomes" id="UP001362899">
    <property type="component" value="Unassembled WGS sequence"/>
</dbReference>
<dbReference type="InterPro" id="IPR002156">
    <property type="entry name" value="RNaseH_domain"/>
</dbReference>
<dbReference type="InterPro" id="IPR012337">
    <property type="entry name" value="RNaseH-like_sf"/>
</dbReference>
<evidence type="ECO:0000256" key="6">
    <source>
        <dbReference type="ARBA" id="ARBA00022759"/>
    </source>
</evidence>
<evidence type="ECO:0000256" key="5">
    <source>
        <dbReference type="ARBA" id="ARBA00022723"/>
    </source>
</evidence>
<evidence type="ECO:0000256" key="7">
    <source>
        <dbReference type="ARBA" id="ARBA00022801"/>
    </source>
</evidence>
<comment type="catalytic activity">
    <reaction evidence="1">
        <text>Endonucleolytic cleavage to 5'-phosphomonoester.</text>
        <dbReference type="EC" id="3.1.26.4"/>
    </reaction>
</comment>
<dbReference type="InterPro" id="IPR036397">
    <property type="entry name" value="RNaseH_sf"/>
</dbReference>
<evidence type="ECO:0000313" key="11">
    <source>
        <dbReference type="Proteomes" id="UP001362899"/>
    </source>
</evidence>
<keyword evidence="7" id="KW-0378">Hydrolase</keyword>
<feature type="region of interest" description="Disordered" evidence="8">
    <location>
        <begin position="1"/>
        <end position="26"/>
    </location>
</feature>
<protein>
    <recommendedName>
        <fullName evidence="3">ribonuclease H</fullName>
        <ecNumber evidence="3">3.1.26.4</ecNumber>
    </recommendedName>
</protein>
<dbReference type="Pfam" id="PF00075">
    <property type="entry name" value="RNase_H"/>
    <property type="match status" value="1"/>
</dbReference>
<dbReference type="EMBL" id="BTGC01000003">
    <property type="protein sequence ID" value="GMM50293.1"/>
    <property type="molecule type" value="Genomic_DNA"/>
</dbReference>
<keyword evidence="5" id="KW-0479">Metal-binding</keyword>
<dbReference type="PANTHER" id="PTHR10642">
    <property type="entry name" value="RIBONUCLEASE H1"/>
    <property type="match status" value="1"/>
</dbReference>
<dbReference type="GO" id="GO:0004523">
    <property type="term" value="F:RNA-DNA hybrid ribonuclease activity"/>
    <property type="evidence" value="ECO:0007669"/>
    <property type="project" value="UniProtKB-EC"/>
</dbReference>
<dbReference type="GO" id="GO:0043137">
    <property type="term" value="P:DNA replication, removal of RNA primer"/>
    <property type="evidence" value="ECO:0007669"/>
    <property type="project" value="TreeGrafter"/>
</dbReference>
<organism evidence="10 11">
    <name type="scientific">Starmerella bacillaris</name>
    <name type="common">Yeast</name>
    <name type="synonym">Candida zemplinina</name>
    <dbReference type="NCBI Taxonomy" id="1247836"/>
    <lineage>
        <taxon>Eukaryota</taxon>
        <taxon>Fungi</taxon>
        <taxon>Dikarya</taxon>
        <taxon>Ascomycota</taxon>
        <taxon>Saccharomycotina</taxon>
        <taxon>Dipodascomycetes</taxon>
        <taxon>Dipodascales</taxon>
        <taxon>Trichomonascaceae</taxon>
        <taxon>Starmerella</taxon>
    </lineage>
</organism>
<evidence type="ECO:0000256" key="4">
    <source>
        <dbReference type="ARBA" id="ARBA00022722"/>
    </source>
</evidence>
<keyword evidence="4" id="KW-0540">Nuclease</keyword>
<dbReference type="EC" id="3.1.26.4" evidence="3"/>
<evidence type="ECO:0000256" key="8">
    <source>
        <dbReference type="SAM" id="MobiDB-lite"/>
    </source>
</evidence>
<dbReference type="SUPFAM" id="SSF53098">
    <property type="entry name" value="Ribonuclease H-like"/>
    <property type="match status" value="1"/>
</dbReference>
<accession>A0AAV5RHS5</accession>
<comment type="similarity">
    <text evidence="2">Belongs to the RNase H family.</text>
</comment>
<dbReference type="AlphaFoldDB" id="A0AAV5RHS5"/>
<dbReference type="PANTHER" id="PTHR10642:SF26">
    <property type="entry name" value="RIBONUCLEASE H1"/>
    <property type="match status" value="1"/>
</dbReference>
<name>A0AAV5RHS5_STABA</name>
<evidence type="ECO:0000259" key="9">
    <source>
        <dbReference type="PROSITE" id="PS50879"/>
    </source>
</evidence>
<dbReference type="PROSITE" id="PS50879">
    <property type="entry name" value="RNASE_H_1"/>
    <property type="match status" value="1"/>
</dbReference>
<dbReference type="Gene3D" id="3.30.420.10">
    <property type="entry name" value="Ribonuclease H-like superfamily/Ribonuclease H"/>
    <property type="match status" value="1"/>
</dbReference>
<dbReference type="InterPro" id="IPR050092">
    <property type="entry name" value="RNase_H"/>
</dbReference>
<evidence type="ECO:0000256" key="3">
    <source>
        <dbReference type="ARBA" id="ARBA00012180"/>
    </source>
</evidence>
<sequence length="343" mass="39052">MLNEQKQSIKQPSKLSKVHKKRLQKGLPLPKQRPVQLLTLEELAKKLETGRKIGAAQRLLNKKRKVLRKIPGGRRSAFKAFRARNILQINIVRLFDGHIPSKLLKQDEPPEDVGYEWGFMMHVEHGNENEEYTNGDIILLSETAEEKAQEASPLYKTFKTYAEHRDFYDSLNYEVQRVYTDGSHFKSSQSSGYAVYWGDQDPRNSYGPVPNKGIMSSAKAEEYALLIALLQIKGENSPSKRYEVYSDALWVIQDVASWYRRWSQPDCPVGWKSPITAQNSHREILRVAAGLLWDLRFRGVPVSIYHVRSHTGVPGNEKADLLAKLGATSNQTIGAVPLLLKKE</sequence>
<proteinExistence type="inferred from homology"/>
<reference evidence="10 11" key="1">
    <citation type="journal article" date="2023" name="Elife">
        <title>Identification of key yeast species and microbe-microbe interactions impacting larval growth of Drosophila in the wild.</title>
        <authorList>
            <person name="Mure A."/>
            <person name="Sugiura Y."/>
            <person name="Maeda R."/>
            <person name="Honda K."/>
            <person name="Sakurai N."/>
            <person name="Takahashi Y."/>
            <person name="Watada M."/>
            <person name="Katoh T."/>
            <person name="Gotoh A."/>
            <person name="Gotoh Y."/>
            <person name="Taniguchi I."/>
            <person name="Nakamura K."/>
            <person name="Hayashi T."/>
            <person name="Katayama T."/>
            <person name="Uemura T."/>
            <person name="Hattori Y."/>
        </authorList>
    </citation>
    <scope>NUCLEOTIDE SEQUENCE [LARGE SCALE GENOMIC DNA]</scope>
    <source>
        <strain evidence="10 11">SB-73</strain>
    </source>
</reference>
<dbReference type="GO" id="GO:0046872">
    <property type="term" value="F:metal ion binding"/>
    <property type="evidence" value="ECO:0007669"/>
    <property type="project" value="UniProtKB-KW"/>
</dbReference>